<dbReference type="AlphaFoldDB" id="A0A7W8P8K4"/>
<evidence type="ECO:0000256" key="6">
    <source>
        <dbReference type="SAM" id="Phobius"/>
    </source>
</evidence>
<evidence type="ECO:0000256" key="5">
    <source>
        <dbReference type="ARBA" id="ARBA00023136"/>
    </source>
</evidence>
<sequence length="313" mass="33149">MSEDLDVVQASRIDTRVEPVKGDAFDANAPDSEPSSQPVASVLAPAMAIASMYSVQLGAALSRPVTIQYGTLSTTWLRLCFAGLMLAIVVRPPLHTYSRQRWIAAFVLGSAMAGMTLCYFEAVQRVPLGLAVAISFIGPLIVATAGIRRFRMLVWPMVAMVGVVLIARQDGMWATSLTALVFPVGTALGWATYIVMMKRVGTLFDGLEGLSMSLIVAALVTTPFGLAQSGGHLPAAQLIDAAYLAVLVPLLPYILEMFALRRMTASAFGILMSIEPAIAAAIGFVVLGQPMTVLQSIGTLLVISASIACCRQA</sequence>
<evidence type="ECO:0000256" key="1">
    <source>
        <dbReference type="ARBA" id="ARBA00004651"/>
    </source>
</evidence>
<dbReference type="PANTHER" id="PTHR42920">
    <property type="entry name" value="OS03G0707200 PROTEIN-RELATED"/>
    <property type="match status" value="1"/>
</dbReference>
<evidence type="ECO:0000259" key="7">
    <source>
        <dbReference type="Pfam" id="PF00892"/>
    </source>
</evidence>
<dbReference type="InterPro" id="IPR037185">
    <property type="entry name" value="EmrE-like"/>
</dbReference>
<feature type="transmembrane region" description="Helical" evidence="6">
    <location>
        <begin position="102"/>
        <end position="120"/>
    </location>
</feature>
<keyword evidence="3 6" id="KW-0812">Transmembrane</keyword>
<comment type="caution">
    <text evidence="8">The sequence shown here is derived from an EMBL/GenBank/DDBJ whole genome shotgun (WGS) entry which is preliminary data.</text>
</comment>
<dbReference type="PANTHER" id="PTHR42920:SF5">
    <property type="entry name" value="EAMA DOMAIN-CONTAINING PROTEIN"/>
    <property type="match status" value="1"/>
</dbReference>
<feature type="transmembrane region" description="Helical" evidence="6">
    <location>
        <begin position="173"/>
        <end position="195"/>
    </location>
</feature>
<feature type="transmembrane region" description="Helical" evidence="6">
    <location>
        <begin position="67"/>
        <end position="90"/>
    </location>
</feature>
<evidence type="ECO:0000256" key="2">
    <source>
        <dbReference type="ARBA" id="ARBA00022475"/>
    </source>
</evidence>
<protein>
    <submittedName>
        <fullName evidence="8">Inner membrane transporter RhtA</fullName>
    </submittedName>
</protein>
<dbReference type="InterPro" id="IPR051258">
    <property type="entry name" value="Diverse_Substrate_Transporter"/>
</dbReference>
<feature type="domain" description="EamA" evidence="7">
    <location>
        <begin position="181"/>
        <end position="306"/>
    </location>
</feature>
<feature type="transmembrane region" description="Helical" evidence="6">
    <location>
        <begin position="207"/>
        <end position="227"/>
    </location>
</feature>
<keyword evidence="4 6" id="KW-1133">Transmembrane helix</keyword>
<feature type="transmembrane region" description="Helical" evidence="6">
    <location>
        <begin position="293"/>
        <end position="310"/>
    </location>
</feature>
<feature type="transmembrane region" description="Helical" evidence="6">
    <location>
        <begin position="233"/>
        <end position="255"/>
    </location>
</feature>
<organism evidence="8 9">
    <name type="scientific">Paraburkholderia youngii</name>
    <dbReference type="NCBI Taxonomy" id="2782701"/>
    <lineage>
        <taxon>Bacteria</taxon>
        <taxon>Pseudomonadati</taxon>
        <taxon>Pseudomonadota</taxon>
        <taxon>Betaproteobacteria</taxon>
        <taxon>Burkholderiales</taxon>
        <taxon>Burkholderiaceae</taxon>
        <taxon>Paraburkholderia</taxon>
    </lineage>
</organism>
<accession>A0A7W8P8K4</accession>
<evidence type="ECO:0000313" key="8">
    <source>
        <dbReference type="EMBL" id="MBB5405943.1"/>
    </source>
</evidence>
<keyword evidence="5 6" id="KW-0472">Membrane</keyword>
<gene>
    <name evidence="8" type="ORF">HDG41_008042</name>
</gene>
<evidence type="ECO:0000256" key="3">
    <source>
        <dbReference type="ARBA" id="ARBA00022692"/>
    </source>
</evidence>
<evidence type="ECO:0000256" key="4">
    <source>
        <dbReference type="ARBA" id="ARBA00022989"/>
    </source>
</evidence>
<comment type="subcellular location">
    <subcellularLocation>
        <location evidence="1">Cell membrane</location>
        <topology evidence="1">Multi-pass membrane protein</topology>
    </subcellularLocation>
</comment>
<name>A0A7W8P8K4_9BURK</name>
<dbReference type="Proteomes" id="UP000592820">
    <property type="component" value="Unassembled WGS sequence"/>
</dbReference>
<dbReference type="InterPro" id="IPR000620">
    <property type="entry name" value="EamA_dom"/>
</dbReference>
<dbReference type="Pfam" id="PF00892">
    <property type="entry name" value="EamA"/>
    <property type="match status" value="1"/>
</dbReference>
<proteinExistence type="predicted"/>
<feature type="transmembrane region" description="Helical" evidence="6">
    <location>
        <begin position="267"/>
        <end position="287"/>
    </location>
</feature>
<dbReference type="EMBL" id="JACHDE010000050">
    <property type="protein sequence ID" value="MBB5405943.1"/>
    <property type="molecule type" value="Genomic_DNA"/>
</dbReference>
<dbReference type="SUPFAM" id="SSF103481">
    <property type="entry name" value="Multidrug resistance efflux transporter EmrE"/>
    <property type="match status" value="2"/>
</dbReference>
<dbReference type="GO" id="GO:0005886">
    <property type="term" value="C:plasma membrane"/>
    <property type="evidence" value="ECO:0007669"/>
    <property type="project" value="UniProtKB-SubCell"/>
</dbReference>
<feature type="transmembrane region" description="Helical" evidence="6">
    <location>
        <begin position="126"/>
        <end position="143"/>
    </location>
</feature>
<feature type="transmembrane region" description="Helical" evidence="6">
    <location>
        <begin position="42"/>
        <end position="61"/>
    </location>
</feature>
<keyword evidence="2" id="KW-1003">Cell membrane</keyword>
<reference evidence="8 9" key="1">
    <citation type="submission" date="2020-08" db="EMBL/GenBank/DDBJ databases">
        <title>Genomic Encyclopedia of Type Strains, Phase IV (KMG-V): Genome sequencing to study the core and pangenomes of soil and plant-associated prokaryotes.</title>
        <authorList>
            <person name="Whitman W."/>
        </authorList>
    </citation>
    <scope>NUCLEOTIDE SEQUENCE [LARGE SCALE GENOMIC DNA]</scope>
    <source>
        <strain evidence="8 9">JPY162</strain>
    </source>
</reference>
<evidence type="ECO:0000313" key="9">
    <source>
        <dbReference type="Proteomes" id="UP000592820"/>
    </source>
</evidence>